<proteinExistence type="predicted"/>
<keyword evidence="2" id="KW-1185">Reference proteome</keyword>
<sequence length="199" mass="21351">MANADGRNDLVQIGGNQDEQRMLGSDQVVAVQVLDKSANQGMPMTLVSTDEVSNANPEGDVTSVQVVNTSVNLVMPVNLVPADEVDNSMVGIVLPTVIVAPIPPIPEPEEQNEVSLRDSSILLLASVGRNHNVSLSLEAHNKVVDVTEPSVVVYKDLVVSATHNTNETETGGDSSKENRYHMITEKVQSNDDALLNQKM</sequence>
<dbReference type="EMBL" id="JAMYWD010000005">
    <property type="protein sequence ID" value="KAJ4970069.1"/>
    <property type="molecule type" value="Genomic_DNA"/>
</dbReference>
<evidence type="ECO:0000313" key="1">
    <source>
        <dbReference type="EMBL" id="KAJ4970069.1"/>
    </source>
</evidence>
<dbReference type="AlphaFoldDB" id="A0A9Q0KGJ1"/>
<comment type="caution">
    <text evidence="1">The sequence shown here is derived from an EMBL/GenBank/DDBJ whole genome shotgun (WGS) entry which is preliminary data.</text>
</comment>
<name>A0A9Q0KGJ1_9MAGN</name>
<evidence type="ECO:0000313" key="2">
    <source>
        <dbReference type="Proteomes" id="UP001141806"/>
    </source>
</evidence>
<organism evidence="1 2">
    <name type="scientific">Protea cynaroides</name>
    <dbReference type="NCBI Taxonomy" id="273540"/>
    <lineage>
        <taxon>Eukaryota</taxon>
        <taxon>Viridiplantae</taxon>
        <taxon>Streptophyta</taxon>
        <taxon>Embryophyta</taxon>
        <taxon>Tracheophyta</taxon>
        <taxon>Spermatophyta</taxon>
        <taxon>Magnoliopsida</taxon>
        <taxon>Proteales</taxon>
        <taxon>Proteaceae</taxon>
        <taxon>Protea</taxon>
    </lineage>
</organism>
<accession>A0A9Q0KGJ1</accession>
<protein>
    <submittedName>
        <fullName evidence="1">Uncharacterized protein</fullName>
    </submittedName>
</protein>
<reference evidence="1" key="1">
    <citation type="journal article" date="2023" name="Plant J.">
        <title>The genome of the king protea, Protea cynaroides.</title>
        <authorList>
            <person name="Chang J."/>
            <person name="Duong T.A."/>
            <person name="Schoeman C."/>
            <person name="Ma X."/>
            <person name="Roodt D."/>
            <person name="Barker N."/>
            <person name="Li Z."/>
            <person name="Van de Peer Y."/>
            <person name="Mizrachi E."/>
        </authorList>
    </citation>
    <scope>NUCLEOTIDE SEQUENCE</scope>
    <source>
        <tissue evidence="1">Young leaves</tissue>
    </source>
</reference>
<dbReference type="Proteomes" id="UP001141806">
    <property type="component" value="Unassembled WGS sequence"/>
</dbReference>
<gene>
    <name evidence="1" type="ORF">NE237_003168</name>
</gene>